<evidence type="ECO:0000313" key="2">
    <source>
        <dbReference type="EMBL" id="KIL67467.1"/>
    </source>
</evidence>
<evidence type="ECO:0000313" key="3">
    <source>
        <dbReference type="Proteomes" id="UP000054549"/>
    </source>
</evidence>
<sequence length="253" mass="28018">MTARVVKLTVITDFVCANCFITEHELLNAITYCKDTLNLPLSFELEHLPFRLISSTCLSENTPKVDKRTFMTQYIGKEKFTKAEAAINKWAEEKRVPIKLHGVMSQSTRAHRLCQKAYKIGGQHLQVSALCAVFKAYLEHCEDIADNSVLADVAQKVGMMTKDQAPAISFSHSHPQALDFLESDELEKEVNDMCESARLKGITGVPVTIIDRKWAVTGSQSSDVYIQIFKKLAAGTCSASSPMPSGPVDEICT</sequence>
<dbReference type="AlphaFoldDB" id="A0A0C2X041"/>
<dbReference type="InterPro" id="IPR036249">
    <property type="entry name" value="Thioredoxin-like_sf"/>
</dbReference>
<protein>
    <recommendedName>
        <fullName evidence="1">DSBA-like thioredoxin domain-containing protein</fullName>
    </recommendedName>
</protein>
<dbReference type="STRING" id="946122.A0A0C2X041"/>
<accession>A0A0C2X041</accession>
<feature type="domain" description="DSBA-like thioredoxin" evidence="1">
    <location>
        <begin position="10"/>
        <end position="224"/>
    </location>
</feature>
<dbReference type="Gene3D" id="3.40.30.10">
    <property type="entry name" value="Glutaredoxin"/>
    <property type="match status" value="1"/>
</dbReference>
<dbReference type="Pfam" id="PF01323">
    <property type="entry name" value="DSBA"/>
    <property type="match status" value="1"/>
</dbReference>
<dbReference type="PANTHER" id="PTHR13887">
    <property type="entry name" value="GLUTATHIONE S-TRANSFERASE KAPPA"/>
    <property type="match status" value="1"/>
</dbReference>
<evidence type="ECO:0000259" key="1">
    <source>
        <dbReference type="Pfam" id="PF01323"/>
    </source>
</evidence>
<name>A0A0C2X041_AMAMK</name>
<dbReference type="SUPFAM" id="SSF52833">
    <property type="entry name" value="Thioredoxin-like"/>
    <property type="match status" value="1"/>
</dbReference>
<gene>
    <name evidence="2" type="ORF">M378DRAFT_73490</name>
</gene>
<dbReference type="HOGENOM" id="CLU_069253_0_1_1"/>
<dbReference type="EMBL" id="KN818231">
    <property type="protein sequence ID" value="KIL67467.1"/>
    <property type="molecule type" value="Genomic_DNA"/>
</dbReference>
<dbReference type="OrthoDB" id="1930760at2759"/>
<dbReference type="InParanoid" id="A0A0C2X041"/>
<proteinExistence type="predicted"/>
<reference evidence="2 3" key="1">
    <citation type="submission" date="2014-04" db="EMBL/GenBank/DDBJ databases">
        <title>Evolutionary Origins and Diversification of the Mycorrhizal Mutualists.</title>
        <authorList>
            <consortium name="DOE Joint Genome Institute"/>
            <consortium name="Mycorrhizal Genomics Consortium"/>
            <person name="Kohler A."/>
            <person name="Kuo A."/>
            <person name="Nagy L.G."/>
            <person name="Floudas D."/>
            <person name="Copeland A."/>
            <person name="Barry K.W."/>
            <person name="Cichocki N."/>
            <person name="Veneault-Fourrey C."/>
            <person name="LaButti K."/>
            <person name="Lindquist E.A."/>
            <person name="Lipzen A."/>
            <person name="Lundell T."/>
            <person name="Morin E."/>
            <person name="Murat C."/>
            <person name="Riley R."/>
            <person name="Ohm R."/>
            <person name="Sun H."/>
            <person name="Tunlid A."/>
            <person name="Henrissat B."/>
            <person name="Grigoriev I.V."/>
            <person name="Hibbett D.S."/>
            <person name="Martin F."/>
        </authorList>
    </citation>
    <scope>NUCLEOTIDE SEQUENCE [LARGE SCALE GENOMIC DNA]</scope>
    <source>
        <strain evidence="2 3">Koide BX008</strain>
    </source>
</reference>
<dbReference type="PANTHER" id="PTHR13887:SF41">
    <property type="entry name" value="THIOREDOXIN SUPERFAMILY PROTEIN"/>
    <property type="match status" value="1"/>
</dbReference>
<dbReference type="GO" id="GO:0016491">
    <property type="term" value="F:oxidoreductase activity"/>
    <property type="evidence" value="ECO:0007669"/>
    <property type="project" value="InterPro"/>
</dbReference>
<keyword evidence="3" id="KW-1185">Reference proteome</keyword>
<dbReference type="Proteomes" id="UP000054549">
    <property type="component" value="Unassembled WGS sequence"/>
</dbReference>
<dbReference type="InterPro" id="IPR001853">
    <property type="entry name" value="DSBA-like_thioredoxin_dom"/>
</dbReference>
<organism evidence="2 3">
    <name type="scientific">Amanita muscaria (strain Koide BX008)</name>
    <dbReference type="NCBI Taxonomy" id="946122"/>
    <lineage>
        <taxon>Eukaryota</taxon>
        <taxon>Fungi</taxon>
        <taxon>Dikarya</taxon>
        <taxon>Basidiomycota</taxon>
        <taxon>Agaricomycotina</taxon>
        <taxon>Agaricomycetes</taxon>
        <taxon>Agaricomycetidae</taxon>
        <taxon>Agaricales</taxon>
        <taxon>Pluteineae</taxon>
        <taxon>Amanitaceae</taxon>
        <taxon>Amanita</taxon>
    </lineage>
</organism>